<protein>
    <submittedName>
        <fullName evidence="1">Uncharacterized protein</fullName>
    </submittedName>
</protein>
<reference evidence="2" key="1">
    <citation type="journal article" date="2019" name="Int. J. Syst. Evol. Microbiol.">
        <title>The Global Catalogue of Microorganisms (GCM) 10K type strain sequencing project: providing services to taxonomists for standard genome sequencing and annotation.</title>
        <authorList>
            <consortium name="The Broad Institute Genomics Platform"/>
            <consortium name="The Broad Institute Genome Sequencing Center for Infectious Disease"/>
            <person name="Wu L."/>
            <person name="Ma J."/>
        </authorList>
    </citation>
    <scope>NUCLEOTIDE SEQUENCE [LARGE SCALE GENOMIC DNA]</scope>
    <source>
        <strain evidence="2">JCM 4358</strain>
    </source>
</reference>
<proteinExistence type="predicted"/>
<evidence type="ECO:0000313" key="1">
    <source>
        <dbReference type="EMBL" id="GAA2426513.1"/>
    </source>
</evidence>
<sequence>MAVAAHTRRARDDWSYRVPAHARPRLSLLDLNYVAHALVTCDEAGVNLVFEAIGPLATSVPWAQVSGSLGRDWPTEFRPLRGAASRQGARY</sequence>
<keyword evidence="2" id="KW-1185">Reference proteome</keyword>
<dbReference type="RefSeq" id="WP_086839602.1">
    <property type="nucleotide sequence ID" value="NZ_BAAASE010000017.1"/>
</dbReference>
<comment type="caution">
    <text evidence="1">The sequence shown here is derived from an EMBL/GenBank/DDBJ whole genome shotgun (WGS) entry which is preliminary data.</text>
</comment>
<gene>
    <name evidence="1" type="ORF">GCM10010255_81090</name>
</gene>
<dbReference type="Proteomes" id="UP001499986">
    <property type="component" value="Unassembled WGS sequence"/>
</dbReference>
<accession>A0ABP5WJ39</accession>
<name>A0ABP5WJ39_9ACTN</name>
<evidence type="ECO:0000313" key="2">
    <source>
        <dbReference type="Proteomes" id="UP001499986"/>
    </source>
</evidence>
<organism evidence="1 2">
    <name type="scientific">Streptomyces coeruleofuscus</name>
    <dbReference type="NCBI Taxonomy" id="66879"/>
    <lineage>
        <taxon>Bacteria</taxon>
        <taxon>Bacillati</taxon>
        <taxon>Actinomycetota</taxon>
        <taxon>Actinomycetes</taxon>
        <taxon>Kitasatosporales</taxon>
        <taxon>Streptomycetaceae</taxon>
        <taxon>Streptomyces</taxon>
    </lineage>
</organism>
<dbReference type="EMBL" id="BAAASE010000017">
    <property type="protein sequence ID" value="GAA2426513.1"/>
    <property type="molecule type" value="Genomic_DNA"/>
</dbReference>